<feature type="active site" description="Charge relay system" evidence="14">
    <location>
        <position position="215"/>
    </location>
</feature>
<keyword evidence="10" id="KW-0378">Hydrolase</keyword>
<evidence type="ECO:0000256" key="3">
    <source>
        <dbReference type="ARBA" id="ARBA00010541"/>
    </source>
</evidence>
<dbReference type="GO" id="GO:0042597">
    <property type="term" value="C:periplasmic space"/>
    <property type="evidence" value="ECO:0007669"/>
    <property type="project" value="UniProtKB-SubCell"/>
</dbReference>
<evidence type="ECO:0000256" key="8">
    <source>
        <dbReference type="ARBA" id="ARBA00022737"/>
    </source>
</evidence>
<organism evidence="18 19">
    <name type="scientific">Thauera phenolivorans</name>
    <dbReference type="NCBI Taxonomy" id="1792543"/>
    <lineage>
        <taxon>Bacteria</taxon>
        <taxon>Pseudomonadati</taxon>
        <taxon>Pseudomonadota</taxon>
        <taxon>Betaproteobacteria</taxon>
        <taxon>Rhodocyclales</taxon>
        <taxon>Zoogloeaceae</taxon>
        <taxon>Thauera</taxon>
    </lineage>
</organism>
<dbReference type="EC" id="3.4.21.107" evidence="4"/>
<dbReference type="FunFam" id="2.40.10.120:FF:000007">
    <property type="entry name" value="Periplasmic serine endoprotease DegP-like"/>
    <property type="match status" value="1"/>
</dbReference>
<dbReference type="EMBL" id="JAAYYV010000253">
    <property type="protein sequence ID" value="NLF54687.1"/>
    <property type="molecule type" value="Genomic_DNA"/>
</dbReference>
<evidence type="ECO:0000256" key="7">
    <source>
        <dbReference type="ARBA" id="ARBA00022729"/>
    </source>
</evidence>
<dbReference type="AlphaFoldDB" id="A0A7X7R8E6"/>
<evidence type="ECO:0000256" key="11">
    <source>
        <dbReference type="ARBA" id="ARBA00022825"/>
    </source>
</evidence>
<evidence type="ECO:0000256" key="6">
    <source>
        <dbReference type="ARBA" id="ARBA00022670"/>
    </source>
</evidence>
<dbReference type="PROSITE" id="PS50106">
    <property type="entry name" value="PDZ"/>
    <property type="match status" value="1"/>
</dbReference>
<evidence type="ECO:0000256" key="4">
    <source>
        <dbReference type="ARBA" id="ARBA00013035"/>
    </source>
</evidence>
<keyword evidence="7 16" id="KW-0732">Signal</keyword>
<keyword evidence="12" id="KW-0346">Stress response</keyword>
<dbReference type="Gene3D" id="2.30.42.10">
    <property type="match status" value="1"/>
</dbReference>
<feature type="domain" description="PDZ" evidence="17">
    <location>
        <begin position="271"/>
        <end position="350"/>
    </location>
</feature>
<dbReference type="PRINTS" id="PR00834">
    <property type="entry name" value="PROTEASES2C"/>
</dbReference>
<evidence type="ECO:0000256" key="2">
    <source>
        <dbReference type="ARBA" id="ARBA00004418"/>
    </source>
</evidence>
<evidence type="ECO:0000256" key="10">
    <source>
        <dbReference type="ARBA" id="ARBA00022801"/>
    </source>
</evidence>
<dbReference type="InterPro" id="IPR036034">
    <property type="entry name" value="PDZ_sf"/>
</dbReference>
<dbReference type="Pfam" id="PF13180">
    <property type="entry name" value="PDZ_2"/>
    <property type="match status" value="1"/>
</dbReference>
<feature type="binding site" evidence="15">
    <location>
        <position position="112"/>
    </location>
    <ligand>
        <name>substrate</name>
    </ligand>
</feature>
<protein>
    <recommendedName>
        <fullName evidence="5">Probable periplasmic serine endoprotease DegP-like</fullName>
        <ecNumber evidence="4">3.4.21.107</ecNumber>
    </recommendedName>
    <alternativeName>
        <fullName evidence="13">Protease Do</fullName>
    </alternativeName>
</protein>
<dbReference type="InterPro" id="IPR001478">
    <property type="entry name" value="PDZ"/>
</dbReference>
<dbReference type="Gene3D" id="2.40.10.120">
    <property type="match status" value="1"/>
</dbReference>
<evidence type="ECO:0000256" key="13">
    <source>
        <dbReference type="ARBA" id="ARBA00032850"/>
    </source>
</evidence>
<keyword evidence="9" id="KW-0574">Periplasm</keyword>
<dbReference type="InterPro" id="IPR009003">
    <property type="entry name" value="Peptidase_S1_PA"/>
</dbReference>
<dbReference type="GO" id="GO:0004252">
    <property type="term" value="F:serine-type endopeptidase activity"/>
    <property type="evidence" value="ECO:0007669"/>
    <property type="project" value="InterPro"/>
</dbReference>
<comment type="caution">
    <text evidence="18">The sequence shown here is derived from an EMBL/GenBank/DDBJ whole genome shotgun (WGS) entry which is preliminary data.</text>
</comment>
<keyword evidence="8" id="KW-0677">Repeat</keyword>
<comment type="catalytic activity">
    <reaction evidence="1">
        <text>Acts on substrates that are at least partially unfolded. The cleavage site P1 residue is normally between a pair of hydrophobic residues, such as Val-|-Val.</text>
        <dbReference type="EC" id="3.4.21.107"/>
    </reaction>
</comment>
<dbReference type="PANTHER" id="PTHR22939">
    <property type="entry name" value="SERINE PROTEASE FAMILY S1C HTRA-RELATED"/>
    <property type="match status" value="1"/>
</dbReference>
<feature type="active site" description="Charge relay system" evidence="14">
    <location>
        <position position="142"/>
    </location>
</feature>
<evidence type="ECO:0000256" key="16">
    <source>
        <dbReference type="SAM" id="SignalP"/>
    </source>
</evidence>
<feature type="active site" description="Charge relay system" evidence="14">
    <location>
        <position position="112"/>
    </location>
</feature>
<proteinExistence type="inferred from homology"/>
<evidence type="ECO:0000256" key="14">
    <source>
        <dbReference type="PIRSR" id="PIRSR611782-1"/>
    </source>
</evidence>
<evidence type="ECO:0000256" key="1">
    <source>
        <dbReference type="ARBA" id="ARBA00001772"/>
    </source>
</evidence>
<comment type="subcellular location">
    <subcellularLocation>
        <location evidence="2">Periplasm</location>
    </subcellularLocation>
</comment>
<reference evidence="18 19" key="1">
    <citation type="journal article" date="2020" name="Biotechnol. Biofuels">
        <title>New insights from the biogas microbiome by comprehensive genome-resolved metagenomics of nearly 1600 species originating from multiple anaerobic digesters.</title>
        <authorList>
            <person name="Campanaro S."/>
            <person name="Treu L."/>
            <person name="Rodriguez-R L.M."/>
            <person name="Kovalovszki A."/>
            <person name="Ziels R.M."/>
            <person name="Maus I."/>
            <person name="Zhu X."/>
            <person name="Kougias P.G."/>
            <person name="Basile A."/>
            <person name="Luo G."/>
            <person name="Schluter A."/>
            <person name="Konstantinidis K.T."/>
            <person name="Angelidaki I."/>
        </authorList>
    </citation>
    <scope>NUCLEOTIDE SEQUENCE [LARGE SCALE GENOMIC DNA]</scope>
    <source>
        <strain evidence="18">AS06rmzACSIP_256</strain>
    </source>
</reference>
<dbReference type="GO" id="GO:0006508">
    <property type="term" value="P:proteolysis"/>
    <property type="evidence" value="ECO:0007669"/>
    <property type="project" value="UniProtKB-KW"/>
</dbReference>
<evidence type="ECO:0000313" key="18">
    <source>
        <dbReference type="EMBL" id="NLF54687.1"/>
    </source>
</evidence>
<dbReference type="InterPro" id="IPR011782">
    <property type="entry name" value="Pept_S1C_Do"/>
</dbReference>
<evidence type="ECO:0000313" key="19">
    <source>
        <dbReference type="Proteomes" id="UP000536534"/>
    </source>
</evidence>
<accession>A0A7X7R8E6</accession>
<dbReference type="InterPro" id="IPR001940">
    <property type="entry name" value="Peptidase_S1C"/>
</dbReference>
<dbReference type="PANTHER" id="PTHR22939:SF130">
    <property type="entry name" value="PERIPLASMIC SERINE ENDOPROTEASE DEGP-LIKE-RELATED"/>
    <property type="match status" value="1"/>
</dbReference>
<comment type="similarity">
    <text evidence="3">Belongs to the peptidase S1C family.</text>
</comment>
<evidence type="ECO:0000256" key="5">
    <source>
        <dbReference type="ARBA" id="ARBA00013958"/>
    </source>
</evidence>
<feature type="chain" id="PRO_5039094030" description="Probable periplasmic serine endoprotease DegP-like" evidence="16">
    <location>
        <begin position="25"/>
        <end position="473"/>
    </location>
</feature>
<evidence type="ECO:0000259" key="17">
    <source>
        <dbReference type="PROSITE" id="PS50106"/>
    </source>
</evidence>
<dbReference type="Pfam" id="PF13365">
    <property type="entry name" value="Trypsin_2"/>
    <property type="match status" value="1"/>
</dbReference>
<dbReference type="NCBIfam" id="TIGR02037">
    <property type="entry name" value="degP_htrA_DO"/>
    <property type="match status" value="1"/>
</dbReference>
<keyword evidence="6 18" id="KW-0645">Protease</keyword>
<sequence length="473" mass="50948">MILALRRMLVGVTLSMLLAGSAQAIESLPDFTQLVERHGAAVVNISARQPQSRGQPRLPFPLPGIEDDDPVFEFFRRILPQLPPGSLPRPEDDSLGSGFIIDADGYILTNAHVVEDAEEIRVKLADRREFRATLVGADARSDVALLKIESKGLPHVVFGDPNALKVGEWVLAIGSPFGFEQSATAGIVSATGRSLPEENFVPFIQTDVAINPGNSGGPLFNLKGEVVGMNSQIYSRTGGYMGLSFAIPIDVAMNVQQQLRSHGRVQRGRIGVAVQEVTRDLADSFGLQAPAGALVSGVEPDGPAARAGLQQGDVILRFNGEAVERSAELPRMVAAVRPGERAKLTIHRNGVIRELSVRVGEWADEGEAPGGEEPEPEEAPNPLGLVVVEPSEAQRRERGIEHGLLVERVLRDVAGGDIRAGDVLLAIVIGGRQTRLDTLADFERKVLPLSRGQQVTLLVQRENASFYQTLRAE</sequence>
<dbReference type="CDD" id="cd10839">
    <property type="entry name" value="cpPDZ1_DegP-like"/>
    <property type="match status" value="1"/>
</dbReference>
<keyword evidence="11" id="KW-0720">Serine protease</keyword>
<evidence type="ECO:0000256" key="15">
    <source>
        <dbReference type="PIRSR" id="PIRSR611782-2"/>
    </source>
</evidence>
<feature type="binding site" evidence="15">
    <location>
        <begin position="213"/>
        <end position="215"/>
    </location>
    <ligand>
        <name>substrate</name>
    </ligand>
</feature>
<dbReference type="SUPFAM" id="SSF50156">
    <property type="entry name" value="PDZ domain-like"/>
    <property type="match status" value="1"/>
</dbReference>
<dbReference type="SUPFAM" id="SSF50494">
    <property type="entry name" value="Trypsin-like serine proteases"/>
    <property type="match status" value="1"/>
</dbReference>
<dbReference type="Proteomes" id="UP000536534">
    <property type="component" value="Unassembled WGS sequence"/>
</dbReference>
<feature type="binding site" evidence="15">
    <location>
        <position position="142"/>
    </location>
    <ligand>
        <name>substrate</name>
    </ligand>
</feature>
<gene>
    <name evidence="18" type="ORF">GX576_09900</name>
</gene>
<evidence type="ECO:0000256" key="12">
    <source>
        <dbReference type="ARBA" id="ARBA00023016"/>
    </source>
</evidence>
<evidence type="ECO:0000256" key="9">
    <source>
        <dbReference type="ARBA" id="ARBA00022764"/>
    </source>
</evidence>
<dbReference type="SMART" id="SM00228">
    <property type="entry name" value="PDZ"/>
    <property type="match status" value="2"/>
</dbReference>
<name>A0A7X7R8E6_9RHOO</name>
<feature type="signal peptide" evidence="16">
    <location>
        <begin position="1"/>
        <end position="24"/>
    </location>
</feature>